<evidence type="ECO:0000256" key="4">
    <source>
        <dbReference type="ARBA" id="ARBA00022692"/>
    </source>
</evidence>
<dbReference type="InterPro" id="IPR000515">
    <property type="entry name" value="MetI-like"/>
</dbReference>
<dbReference type="InterPro" id="IPR035906">
    <property type="entry name" value="MetI-like_sf"/>
</dbReference>
<feature type="transmembrane region" description="Helical" evidence="7">
    <location>
        <begin position="270"/>
        <end position="289"/>
    </location>
</feature>
<evidence type="ECO:0000313" key="9">
    <source>
        <dbReference type="EMBL" id="SHN06591.1"/>
    </source>
</evidence>
<evidence type="ECO:0000256" key="5">
    <source>
        <dbReference type="ARBA" id="ARBA00022989"/>
    </source>
</evidence>
<comment type="subcellular location">
    <subcellularLocation>
        <location evidence="1 7">Cell membrane</location>
        <topology evidence="1 7">Multi-pass membrane protein</topology>
    </subcellularLocation>
</comment>
<dbReference type="STRING" id="735517.SAMN05444272_3927"/>
<dbReference type="Proteomes" id="UP000186002">
    <property type="component" value="Unassembled WGS sequence"/>
</dbReference>
<dbReference type="PROSITE" id="PS50928">
    <property type="entry name" value="ABC_TM1"/>
    <property type="match status" value="1"/>
</dbReference>
<dbReference type="SUPFAM" id="SSF161098">
    <property type="entry name" value="MetI-like"/>
    <property type="match status" value="1"/>
</dbReference>
<evidence type="ECO:0000256" key="2">
    <source>
        <dbReference type="ARBA" id="ARBA00022448"/>
    </source>
</evidence>
<dbReference type="GO" id="GO:0005886">
    <property type="term" value="C:plasma membrane"/>
    <property type="evidence" value="ECO:0007669"/>
    <property type="project" value="UniProtKB-SubCell"/>
</dbReference>
<dbReference type="PANTHER" id="PTHR43005">
    <property type="entry name" value="BLR7065 PROTEIN"/>
    <property type="match status" value="1"/>
</dbReference>
<name>A0A1M7NRA5_9HYPH</name>
<reference evidence="9 10" key="1">
    <citation type="submission" date="2016-11" db="EMBL/GenBank/DDBJ databases">
        <authorList>
            <person name="Jaros S."/>
            <person name="Januszkiewicz K."/>
            <person name="Wedrychowicz H."/>
        </authorList>
    </citation>
    <scope>NUCLEOTIDE SEQUENCE [LARGE SCALE GENOMIC DNA]</scope>
    <source>
        <strain evidence="9 10">DSM 22153</strain>
    </source>
</reference>
<accession>A0A1M7NRA5</accession>
<evidence type="ECO:0000256" key="7">
    <source>
        <dbReference type="RuleBase" id="RU363032"/>
    </source>
</evidence>
<keyword evidence="5 7" id="KW-1133">Transmembrane helix</keyword>
<dbReference type="OrthoDB" id="9805108at2"/>
<dbReference type="PANTHER" id="PTHR43005:SF1">
    <property type="entry name" value="SPERMIDINE_PUTRESCINE TRANSPORT SYSTEM PERMEASE PROTEIN"/>
    <property type="match status" value="1"/>
</dbReference>
<keyword evidence="3" id="KW-1003">Cell membrane</keyword>
<feature type="transmembrane region" description="Helical" evidence="7">
    <location>
        <begin position="80"/>
        <end position="99"/>
    </location>
</feature>
<protein>
    <submittedName>
        <fullName evidence="9">Carbohydrate ABC transporter membrane protein 1, CUT1 family</fullName>
    </submittedName>
</protein>
<feature type="transmembrane region" description="Helical" evidence="7">
    <location>
        <begin position="111"/>
        <end position="132"/>
    </location>
</feature>
<keyword evidence="4 7" id="KW-0812">Transmembrane</keyword>
<proteinExistence type="inferred from homology"/>
<evidence type="ECO:0000313" key="10">
    <source>
        <dbReference type="Proteomes" id="UP000186002"/>
    </source>
</evidence>
<comment type="similarity">
    <text evidence="7">Belongs to the binding-protein-dependent transport system permease family.</text>
</comment>
<feature type="domain" description="ABC transmembrane type-1" evidence="8">
    <location>
        <begin position="74"/>
        <end position="288"/>
    </location>
</feature>
<feature type="transmembrane region" description="Helical" evidence="7">
    <location>
        <begin position="208"/>
        <end position="231"/>
    </location>
</feature>
<dbReference type="GO" id="GO:0055085">
    <property type="term" value="P:transmembrane transport"/>
    <property type="evidence" value="ECO:0007669"/>
    <property type="project" value="InterPro"/>
</dbReference>
<feature type="transmembrane region" description="Helical" evidence="7">
    <location>
        <begin position="12"/>
        <end position="34"/>
    </location>
</feature>
<sequence>MIDFSSPKHRSKFGYMLLAPAVILMALIIIYPILLSVDISLQDVRIARVGGTQAPWTTKNYDWLINSEEFWNSIWVTARMVFFVGGTSLVIGLATALLVNQKFKGRALARLFVALPWAVPEVVATVIWAWMLDSSFGVINWLLLKAGFISEAIQFGSNATAAFFAVCFVMIWKGYPLVSIMLLAGLQSIPAEQYQAAKVDGASVWQRFFYVTLPNLAPVIGVTMVMTTLWVFRDFSIIYVLTQGGPIGATTTLSMLTFEQAFSFFRMGQGAAVGVVTMIICAIISRALVGRFAKSVH</sequence>
<dbReference type="CDD" id="cd06261">
    <property type="entry name" value="TM_PBP2"/>
    <property type="match status" value="1"/>
</dbReference>
<evidence type="ECO:0000256" key="1">
    <source>
        <dbReference type="ARBA" id="ARBA00004651"/>
    </source>
</evidence>
<keyword evidence="6 7" id="KW-0472">Membrane</keyword>
<keyword evidence="2 7" id="KW-0813">Transport</keyword>
<dbReference type="EMBL" id="FRBW01000005">
    <property type="protein sequence ID" value="SHN06591.1"/>
    <property type="molecule type" value="Genomic_DNA"/>
</dbReference>
<evidence type="ECO:0000256" key="6">
    <source>
        <dbReference type="ARBA" id="ARBA00023136"/>
    </source>
</evidence>
<feature type="transmembrane region" description="Helical" evidence="7">
    <location>
        <begin position="237"/>
        <end position="258"/>
    </location>
</feature>
<dbReference type="Pfam" id="PF00528">
    <property type="entry name" value="BPD_transp_1"/>
    <property type="match status" value="1"/>
</dbReference>
<evidence type="ECO:0000256" key="3">
    <source>
        <dbReference type="ARBA" id="ARBA00022475"/>
    </source>
</evidence>
<dbReference type="Gene3D" id="1.10.3720.10">
    <property type="entry name" value="MetI-like"/>
    <property type="match status" value="1"/>
</dbReference>
<gene>
    <name evidence="9" type="ORF">SAMN05444272_3927</name>
</gene>
<dbReference type="AlphaFoldDB" id="A0A1M7NRA5"/>
<evidence type="ECO:0000259" key="8">
    <source>
        <dbReference type="PROSITE" id="PS50928"/>
    </source>
</evidence>
<keyword evidence="10" id="KW-1185">Reference proteome</keyword>
<organism evidence="9 10">
    <name type="scientific">Roseibium suaedae</name>
    <dbReference type="NCBI Taxonomy" id="735517"/>
    <lineage>
        <taxon>Bacteria</taxon>
        <taxon>Pseudomonadati</taxon>
        <taxon>Pseudomonadota</taxon>
        <taxon>Alphaproteobacteria</taxon>
        <taxon>Hyphomicrobiales</taxon>
        <taxon>Stappiaceae</taxon>
        <taxon>Roseibium</taxon>
    </lineage>
</organism>